<accession>A0AAV7UYL1</accession>
<gene>
    <name evidence="2" type="ORF">NDU88_003488</name>
</gene>
<dbReference type="EMBL" id="JANPWB010000004">
    <property type="protein sequence ID" value="KAJ1194193.1"/>
    <property type="molecule type" value="Genomic_DNA"/>
</dbReference>
<feature type="compositionally biased region" description="Polar residues" evidence="1">
    <location>
        <begin position="762"/>
        <end position="782"/>
    </location>
</feature>
<dbReference type="AlphaFoldDB" id="A0AAV7UYL1"/>
<evidence type="ECO:0000313" key="2">
    <source>
        <dbReference type="EMBL" id="KAJ1194193.1"/>
    </source>
</evidence>
<dbReference type="Proteomes" id="UP001066276">
    <property type="component" value="Chromosome 2_2"/>
</dbReference>
<evidence type="ECO:0000313" key="3">
    <source>
        <dbReference type="Proteomes" id="UP001066276"/>
    </source>
</evidence>
<reference evidence="2" key="1">
    <citation type="journal article" date="2022" name="bioRxiv">
        <title>Sequencing and chromosome-scale assembly of the giantPleurodeles waltlgenome.</title>
        <authorList>
            <person name="Brown T."/>
            <person name="Elewa A."/>
            <person name="Iarovenko S."/>
            <person name="Subramanian E."/>
            <person name="Araus A.J."/>
            <person name="Petzold A."/>
            <person name="Susuki M."/>
            <person name="Suzuki K.-i.T."/>
            <person name="Hayashi T."/>
            <person name="Toyoda A."/>
            <person name="Oliveira C."/>
            <person name="Osipova E."/>
            <person name="Leigh N.D."/>
            <person name="Simon A."/>
            <person name="Yun M.H."/>
        </authorList>
    </citation>
    <scope>NUCLEOTIDE SEQUENCE</scope>
    <source>
        <strain evidence="2">20211129_DDA</strain>
        <tissue evidence="2">Liver</tissue>
    </source>
</reference>
<dbReference type="InterPro" id="IPR037643">
    <property type="entry name" value="HHLA1"/>
</dbReference>
<evidence type="ECO:0008006" key="4">
    <source>
        <dbReference type="Google" id="ProtNLM"/>
    </source>
</evidence>
<sequence>MDRELASEEFCRQGLEKGLPASLHRVRAPTLFSSMSDIQQRGKRVAILASTELPAASVDLAAFNLTDLVNGMFNTAFKGTKKFFSFLSITSYSSFAFHKVTILIYNISNIKNVDHNKFPMRYCYCLTNRTNDLTDFTALLLDIIGNSTSYLKEIFKSTSIVSVSQSNESDCIYFCVMTGRTGRNLSDLWELTQKTPVINYTFPRNESVSLDVESVLPNLITTAEDIETIMESTVDVWTFKTTGVPLKEEYVEATSVSLKEEYVEATSMPSKEEYIEGTSVPLKEEYIEGTSVPLKEEYVEVTSVPLKEDYVEATSVPLKEEYVKAISVPLKEEYVEATSMPSKEEYVEATSVPLKEEYVEATSMPSKEEYVEATSVSLKEEYVEATSMPLKEEYVEATSVPLKEEYVEVTSVPLKEEYVKAISVPLKEEYVEATSMPSKEEYVEATSVSLKDEYVNATSIPLKEDYVEGTSVALKEDYVETGTHKMITLGISWKKSVATEESVGSISSVPSWTQKAVQLKPEYFPTSTTLWEQSESLSVHDTTRKTGPAWATDVPLKEENIFSTIIPSWGQDIDSDKHEIATKILPLPQDTAFEGQISSTGLTTWMQAASSKAPDLSSIPTPSQAETVTTKIHELLMMHRTMWVANDLLENNKMSTKSKPLLSKTLPFEGQKLSITKLPMWADDTGIADLSATEKPLWAWYNTVAPKGYEILTTAVPLWMENAAFESNDISIAEKPFLDHSTLQTRYIFPTKVPHTPGKAFPQSTKSESKTRTSGTSTNYPLTESLPARPPSHATEEVKPPPFTYTHSRCLQANLKEIEVTASPVMLLIQNINPCVMELCRFFHQCLCVSERRSPRKESQRYCIQNYSWYLKHATYICERAKRNVHAYTLKQICLTNICRSI</sequence>
<dbReference type="PANTHER" id="PTHR15299:SF3">
    <property type="entry name" value="HERV-H LTR-ASSOCIATING PROTEIN 1"/>
    <property type="match status" value="1"/>
</dbReference>
<evidence type="ECO:0000256" key="1">
    <source>
        <dbReference type="SAM" id="MobiDB-lite"/>
    </source>
</evidence>
<proteinExistence type="predicted"/>
<comment type="caution">
    <text evidence="2">The sequence shown here is derived from an EMBL/GenBank/DDBJ whole genome shotgun (WGS) entry which is preliminary data.</text>
</comment>
<keyword evidence="3" id="KW-1185">Reference proteome</keyword>
<dbReference type="PANTHER" id="PTHR15299">
    <property type="entry name" value="HERV-H LTR-ASSOCIATING PROTEIN 1"/>
    <property type="match status" value="1"/>
</dbReference>
<name>A0AAV7UYL1_PLEWA</name>
<feature type="region of interest" description="Disordered" evidence="1">
    <location>
        <begin position="754"/>
        <end position="798"/>
    </location>
</feature>
<protein>
    <recommendedName>
        <fullName evidence="4">HERV-H LTR-associating protein 1</fullName>
    </recommendedName>
</protein>
<organism evidence="2 3">
    <name type="scientific">Pleurodeles waltl</name>
    <name type="common">Iberian ribbed newt</name>
    <dbReference type="NCBI Taxonomy" id="8319"/>
    <lineage>
        <taxon>Eukaryota</taxon>
        <taxon>Metazoa</taxon>
        <taxon>Chordata</taxon>
        <taxon>Craniata</taxon>
        <taxon>Vertebrata</taxon>
        <taxon>Euteleostomi</taxon>
        <taxon>Amphibia</taxon>
        <taxon>Batrachia</taxon>
        <taxon>Caudata</taxon>
        <taxon>Salamandroidea</taxon>
        <taxon>Salamandridae</taxon>
        <taxon>Pleurodelinae</taxon>
        <taxon>Pleurodeles</taxon>
    </lineage>
</organism>